<dbReference type="GO" id="GO:0000155">
    <property type="term" value="F:phosphorelay sensor kinase activity"/>
    <property type="evidence" value="ECO:0007669"/>
    <property type="project" value="InterPro"/>
</dbReference>
<evidence type="ECO:0000256" key="13">
    <source>
        <dbReference type="ARBA" id="ARBA00023136"/>
    </source>
</evidence>
<comment type="catalytic activity">
    <reaction evidence="1">
        <text>ATP + protein L-histidine = ADP + protein N-phospho-L-histidine.</text>
        <dbReference type="EC" id="2.7.13.3"/>
    </reaction>
</comment>
<feature type="domain" description="Histidine kinase" evidence="16">
    <location>
        <begin position="227"/>
        <end position="444"/>
    </location>
</feature>
<accession>A3KB00</accession>
<dbReference type="EC" id="2.7.13.3" evidence="3"/>
<dbReference type="SMART" id="SM00388">
    <property type="entry name" value="HisKA"/>
    <property type="match status" value="1"/>
</dbReference>
<comment type="caution">
    <text evidence="14">Lacks conserved residue(s) required for the propagation of feature annotation.</text>
</comment>
<proteinExistence type="predicted"/>
<evidence type="ECO:0000256" key="12">
    <source>
        <dbReference type="ARBA" id="ARBA00023012"/>
    </source>
</evidence>
<evidence type="ECO:0000256" key="14">
    <source>
        <dbReference type="PROSITE-ProRule" id="PRU00169"/>
    </source>
</evidence>
<evidence type="ECO:0000256" key="1">
    <source>
        <dbReference type="ARBA" id="ARBA00000085"/>
    </source>
</evidence>
<dbReference type="OrthoDB" id="9801651at2"/>
<dbReference type="Pfam" id="PF02518">
    <property type="entry name" value="HATPase_c"/>
    <property type="match status" value="1"/>
</dbReference>
<dbReference type="PROSITE" id="PS50110">
    <property type="entry name" value="RESPONSE_REGULATORY"/>
    <property type="match status" value="2"/>
</dbReference>
<dbReference type="InterPro" id="IPR036097">
    <property type="entry name" value="HisK_dim/P_sf"/>
</dbReference>
<keyword evidence="11 15" id="KW-1133">Transmembrane helix</keyword>
<evidence type="ECO:0000256" key="9">
    <source>
        <dbReference type="ARBA" id="ARBA00022777"/>
    </source>
</evidence>
<dbReference type="InterPro" id="IPR005467">
    <property type="entry name" value="His_kinase_dom"/>
</dbReference>
<dbReference type="EMBL" id="AAYA01000027">
    <property type="protein sequence ID" value="EBA05669.1"/>
    <property type="molecule type" value="Genomic_DNA"/>
</dbReference>
<dbReference type="InterPro" id="IPR036890">
    <property type="entry name" value="HATPase_C_sf"/>
</dbReference>
<keyword evidence="8" id="KW-0547">Nucleotide-binding</keyword>
<evidence type="ECO:0000259" key="16">
    <source>
        <dbReference type="PROSITE" id="PS50109"/>
    </source>
</evidence>
<dbReference type="PANTHER" id="PTHR45339">
    <property type="entry name" value="HYBRID SIGNAL TRANSDUCTION HISTIDINE KINASE J"/>
    <property type="match status" value="1"/>
</dbReference>
<dbReference type="SUPFAM" id="SSF47384">
    <property type="entry name" value="Homodimeric domain of signal transducing histidine kinase"/>
    <property type="match status" value="1"/>
</dbReference>
<dbReference type="PROSITE" id="PS50109">
    <property type="entry name" value="HIS_KIN"/>
    <property type="match status" value="1"/>
</dbReference>
<feature type="domain" description="Response regulatory" evidence="17">
    <location>
        <begin position="612"/>
        <end position="731"/>
    </location>
</feature>
<dbReference type="PRINTS" id="PR00344">
    <property type="entry name" value="BCTRLSENSOR"/>
</dbReference>
<feature type="transmembrane region" description="Helical" evidence="15">
    <location>
        <begin position="174"/>
        <end position="198"/>
    </location>
</feature>
<reference evidence="18 19" key="1">
    <citation type="submission" date="2006-06" db="EMBL/GenBank/DDBJ databases">
        <authorList>
            <person name="Moran M.A."/>
            <person name="Ferriera S."/>
            <person name="Johnson J."/>
            <person name="Kravitz S."/>
            <person name="Beeson K."/>
            <person name="Sutton G."/>
            <person name="Rogers Y.-H."/>
            <person name="Friedman R."/>
            <person name="Frazier M."/>
            <person name="Venter J.C."/>
        </authorList>
    </citation>
    <scope>NUCLEOTIDE SEQUENCE [LARGE SCALE GENOMIC DNA]</scope>
    <source>
        <strain evidence="18 19">E-37</strain>
    </source>
</reference>
<comment type="caution">
    <text evidence="18">The sequence shown here is derived from an EMBL/GenBank/DDBJ whole genome shotgun (WGS) entry which is preliminary data.</text>
</comment>
<dbReference type="Pfam" id="PF00072">
    <property type="entry name" value="Response_reg"/>
    <property type="match status" value="1"/>
</dbReference>
<dbReference type="Gene3D" id="3.40.50.2300">
    <property type="match status" value="2"/>
</dbReference>
<feature type="modified residue" description="4-aspartylphosphate" evidence="14">
    <location>
        <position position="661"/>
    </location>
</feature>
<evidence type="ECO:0000256" key="15">
    <source>
        <dbReference type="SAM" id="Phobius"/>
    </source>
</evidence>
<name>A3KB00_SAGS3</name>
<evidence type="ECO:0000256" key="7">
    <source>
        <dbReference type="ARBA" id="ARBA00022692"/>
    </source>
</evidence>
<evidence type="ECO:0000313" key="19">
    <source>
        <dbReference type="Proteomes" id="UP000005713"/>
    </source>
</evidence>
<evidence type="ECO:0000256" key="11">
    <source>
        <dbReference type="ARBA" id="ARBA00022989"/>
    </source>
</evidence>
<dbReference type="InterPro" id="IPR011006">
    <property type="entry name" value="CheY-like_superfamily"/>
</dbReference>
<dbReference type="InterPro" id="IPR001789">
    <property type="entry name" value="Sig_transdc_resp-reg_receiver"/>
</dbReference>
<evidence type="ECO:0000256" key="4">
    <source>
        <dbReference type="ARBA" id="ARBA00022475"/>
    </source>
</evidence>
<evidence type="ECO:0000256" key="5">
    <source>
        <dbReference type="ARBA" id="ARBA00022553"/>
    </source>
</evidence>
<keyword evidence="5 14" id="KW-0597">Phosphoprotein</keyword>
<keyword evidence="13 15" id="KW-0472">Membrane</keyword>
<evidence type="ECO:0000313" key="18">
    <source>
        <dbReference type="EMBL" id="EBA05669.1"/>
    </source>
</evidence>
<dbReference type="FunFam" id="1.10.287.130:FF:000003">
    <property type="entry name" value="Histidine kinase"/>
    <property type="match status" value="1"/>
</dbReference>
<dbReference type="SMART" id="SM00448">
    <property type="entry name" value="REC"/>
    <property type="match status" value="2"/>
</dbReference>
<dbReference type="eggNOG" id="COG2205">
    <property type="taxonomic scope" value="Bacteria"/>
</dbReference>
<organism evidence="18 19">
    <name type="scientific">Sagittula stellata (strain ATCC 700073 / DSM 11524 / E-37)</name>
    <dbReference type="NCBI Taxonomy" id="388399"/>
    <lineage>
        <taxon>Bacteria</taxon>
        <taxon>Pseudomonadati</taxon>
        <taxon>Pseudomonadota</taxon>
        <taxon>Alphaproteobacteria</taxon>
        <taxon>Rhodobacterales</taxon>
        <taxon>Roseobacteraceae</taxon>
        <taxon>Sagittula</taxon>
    </lineage>
</organism>
<dbReference type="FunFam" id="3.30.565.10:FF:000010">
    <property type="entry name" value="Sensor histidine kinase RcsC"/>
    <property type="match status" value="1"/>
</dbReference>
<feature type="domain" description="Response regulatory" evidence="17">
    <location>
        <begin position="466"/>
        <end position="587"/>
    </location>
</feature>
<dbReference type="SMART" id="SM00387">
    <property type="entry name" value="HATPase_c"/>
    <property type="match status" value="1"/>
</dbReference>
<sequence>MHRIFYIVSACVTALALSLWLGNRLAHDAAHHDLVARAEERASIWLHHVEGRYTGLRALLDGKTLSPTDLERLSEMATDEGVLEFRLFDRRGQEIFRLDGPKGLPHKDDASLNALEVLETGSFVTEIVASVIDARRYAEIYSPVRINGEIVGVYEMYVDITRASDAIAKLYSHLVFSIALLIATTMLIPIATGLYYWVQLKKTAAGLDHARKRAEEAERIKSAFLANMSHEIRTPMNGIIAMSELLEQGTLNPEQRSMTSTISSSAVALLAIINDILDFSKIEAGKMLVHAEPFDPINLVEEVATLFSPAAAAKGVEICVESVLEMPLMVMGDSARLRQCLLNVIGNAVKFTATGNVHIWLNRSEDGQIVVKVTDTGVGIAEDKLDHIFEEFSQIDSTHTRRYDGTGLGLAISLRLIRLMGGSLSARSRPDEGSVFEMRLPFPATETPPGTIAFWRMARRDLSGKRILLADASAVTRAALRTVLGGMGLRPVVARNGEEALSLARAYAQQGTVFQLALLSDELTDMTAQALAEALRQALGSDSPRCLLMLRADRDVPKEALAEQGFVGAVRKPLLQETLASELCRTQGKRITGKSLVPPRSTARMPDFAGRRILLAEDNATNQLVIRKLLAGSGVALQIAANGAEAVDCYINEAPDIVLMDVSMPVMNGYEATRRIRELEETSGWPGVPIIALTANAMTEDRTACLDAGMSDFLAKPVRRIELLETITRWLETLAEARRA</sequence>
<evidence type="ECO:0000259" key="17">
    <source>
        <dbReference type="PROSITE" id="PS50110"/>
    </source>
</evidence>
<dbReference type="Proteomes" id="UP000005713">
    <property type="component" value="Unassembled WGS sequence"/>
</dbReference>
<dbReference type="GO" id="GO:0005524">
    <property type="term" value="F:ATP binding"/>
    <property type="evidence" value="ECO:0007669"/>
    <property type="project" value="UniProtKB-KW"/>
</dbReference>
<dbReference type="PANTHER" id="PTHR45339:SF1">
    <property type="entry name" value="HYBRID SIGNAL TRANSDUCTION HISTIDINE KINASE J"/>
    <property type="match status" value="1"/>
</dbReference>
<gene>
    <name evidence="18" type="ORF">SSE37_17795</name>
</gene>
<dbReference type="CDD" id="cd00082">
    <property type="entry name" value="HisKA"/>
    <property type="match status" value="1"/>
</dbReference>
<dbReference type="InterPro" id="IPR004358">
    <property type="entry name" value="Sig_transdc_His_kin-like_C"/>
</dbReference>
<dbReference type="SUPFAM" id="SSF55874">
    <property type="entry name" value="ATPase domain of HSP90 chaperone/DNA topoisomerase II/histidine kinase"/>
    <property type="match status" value="1"/>
</dbReference>
<keyword evidence="7 15" id="KW-0812">Transmembrane</keyword>
<dbReference type="AlphaFoldDB" id="A3KB00"/>
<evidence type="ECO:0000256" key="8">
    <source>
        <dbReference type="ARBA" id="ARBA00022741"/>
    </source>
</evidence>
<comment type="subcellular location">
    <subcellularLocation>
        <location evidence="2">Cell membrane</location>
        <topology evidence="2">Multi-pass membrane protein</topology>
    </subcellularLocation>
</comment>
<protein>
    <recommendedName>
        <fullName evidence="3">histidine kinase</fullName>
        <ecNumber evidence="3">2.7.13.3</ecNumber>
    </recommendedName>
</protein>
<keyword evidence="19" id="KW-1185">Reference proteome</keyword>
<evidence type="ECO:0000256" key="2">
    <source>
        <dbReference type="ARBA" id="ARBA00004651"/>
    </source>
</evidence>
<dbReference type="RefSeq" id="WP_005864087.1">
    <property type="nucleotide sequence ID" value="NZ_AAYA01000027.1"/>
</dbReference>
<dbReference type="GO" id="GO:0005886">
    <property type="term" value="C:plasma membrane"/>
    <property type="evidence" value="ECO:0007669"/>
    <property type="project" value="UniProtKB-SubCell"/>
</dbReference>
<keyword evidence="10" id="KW-0067">ATP-binding</keyword>
<dbReference type="SUPFAM" id="SSF52172">
    <property type="entry name" value="CheY-like"/>
    <property type="match status" value="2"/>
</dbReference>
<keyword evidence="4" id="KW-1003">Cell membrane</keyword>
<dbReference type="InterPro" id="IPR003594">
    <property type="entry name" value="HATPase_dom"/>
</dbReference>
<dbReference type="Gene3D" id="3.30.565.10">
    <property type="entry name" value="Histidine kinase-like ATPase, C-terminal domain"/>
    <property type="match status" value="1"/>
</dbReference>
<dbReference type="CDD" id="cd16922">
    <property type="entry name" value="HATPase_EvgS-ArcB-TorS-like"/>
    <property type="match status" value="1"/>
</dbReference>
<dbReference type="InterPro" id="IPR003661">
    <property type="entry name" value="HisK_dim/P_dom"/>
</dbReference>
<dbReference type="eggNOG" id="COG0642">
    <property type="taxonomic scope" value="Bacteria"/>
</dbReference>
<dbReference type="Pfam" id="PF00512">
    <property type="entry name" value="HisKA"/>
    <property type="match status" value="1"/>
</dbReference>
<keyword evidence="6" id="KW-0808">Transferase</keyword>
<dbReference type="CDD" id="cd17546">
    <property type="entry name" value="REC_hyHK_CKI1_RcsC-like"/>
    <property type="match status" value="1"/>
</dbReference>
<evidence type="ECO:0000256" key="6">
    <source>
        <dbReference type="ARBA" id="ARBA00022679"/>
    </source>
</evidence>
<evidence type="ECO:0000256" key="10">
    <source>
        <dbReference type="ARBA" id="ARBA00022840"/>
    </source>
</evidence>
<keyword evidence="9 18" id="KW-0418">Kinase</keyword>
<evidence type="ECO:0000256" key="3">
    <source>
        <dbReference type="ARBA" id="ARBA00012438"/>
    </source>
</evidence>
<keyword evidence="12" id="KW-0902">Two-component regulatory system</keyword>
<dbReference type="Gene3D" id="1.10.287.130">
    <property type="match status" value="1"/>
</dbReference>